<accession>A0A0G0N9H1</accession>
<dbReference type="PATRIC" id="fig|1619013.3.peg.375"/>
<gene>
    <name evidence="1" type="ORF">UT41_C0001G0363</name>
</gene>
<dbReference type="AlphaFoldDB" id="A0A0G0N9H1"/>
<evidence type="ECO:0000313" key="1">
    <source>
        <dbReference type="EMBL" id="KKR12819.1"/>
    </source>
</evidence>
<dbReference type="STRING" id="1619013.UT41_C0001G0363"/>
<dbReference type="Proteomes" id="UP000034665">
    <property type="component" value="Unassembled WGS sequence"/>
</dbReference>
<protein>
    <submittedName>
        <fullName evidence="1">Uncharacterized protein</fullName>
    </submittedName>
</protein>
<organism evidence="1 2">
    <name type="scientific">Candidatus Wolfebacteria bacterium GW2011_GWC2_39_22</name>
    <dbReference type="NCBI Taxonomy" id="1619013"/>
    <lineage>
        <taxon>Bacteria</taxon>
        <taxon>Candidatus Wolfeibacteriota</taxon>
    </lineage>
</organism>
<name>A0A0G0N9H1_9BACT</name>
<comment type="caution">
    <text evidence="1">The sequence shown here is derived from an EMBL/GenBank/DDBJ whole genome shotgun (WGS) entry which is preliminary data.</text>
</comment>
<dbReference type="EMBL" id="LBWR01000001">
    <property type="protein sequence ID" value="KKR12819.1"/>
    <property type="molecule type" value="Genomic_DNA"/>
</dbReference>
<proteinExistence type="predicted"/>
<sequence length="121" mass="13595">MNDHTADELQEILRPIASLISKSEKAQQKLTPGTWQRTMLRDNLKALHIAFSLLSKDISDMHNFTRGDFPEALQALTSMISKVEKAQTKFLPGTSHYTLQKNRLKALRVASFVIAKSLNSA</sequence>
<reference evidence="1 2" key="1">
    <citation type="journal article" date="2015" name="Nature">
        <title>rRNA introns, odd ribosomes, and small enigmatic genomes across a large radiation of phyla.</title>
        <authorList>
            <person name="Brown C.T."/>
            <person name="Hug L.A."/>
            <person name="Thomas B.C."/>
            <person name="Sharon I."/>
            <person name="Castelle C.J."/>
            <person name="Singh A."/>
            <person name="Wilkins M.J."/>
            <person name="Williams K.H."/>
            <person name="Banfield J.F."/>
        </authorList>
    </citation>
    <scope>NUCLEOTIDE SEQUENCE [LARGE SCALE GENOMIC DNA]</scope>
</reference>
<evidence type="ECO:0000313" key="2">
    <source>
        <dbReference type="Proteomes" id="UP000034665"/>
    </source>
</evidence>